<dbReference type="AGR" id="Xenbase:XB-GENE-993533"/>
<dbReference type="AlphaFoldDB" id="A0A8J0SYD7"/>
<protein>
    <submittedName>
        <fullName evidence="8">Protein shisa-4 isoform X1</fullName>
    </submittedName>
</protein>
<comment type="subcellular location">
    <subcellularLocation>
        <location evidence="1">Membrane</location>
    </subcellularLocation>
</comment>
<dbReference type="PANTHER" id="PTHR31395">
    <property type="entry name" value="SHISA"/>
    <property type="match status" value="1"/>
</dbReference>
<gene>
    <name evidence="8 9" type="primary">shisa4</name>
</gene>
<dbReference type="Xenbase" id="XB-GENE-993533">
    <property type="gene designation" value="shisa4"/>
</dbReference>
<keyword evidence="3 5" id="KW-1133">Transmembrane helix</keyword>
<keyword evidence="7" id="KW-1185">Reference proteome</keyword>
<keyword evidence="2 5" id="KW-0812">Transmembrane</keyword>
<dbReference type="InterPro" id="IPR026910">
    <property type="entry name" value="Shisa"/>
</dbReference>
<sequence length="271" mass="30399">MYDSKESGKHDEGARAEWLSNLRLPLWAHCSVQARTRPSITQPTSPSVCIICGGSWKMAAEVLGAAWILLCALSPLVLADNDCLWYEDRNGAWHPGFNCYVFSFCCGNCHERFCCMNPLQQISEREQKTCLPLSPKTMFGIGFAVVLFLVVIITLVCCFFCSCCYLYQRRHHRSTPHILSLAQEIHMSGIPQAQKQPIYPKQPSCPPYPVQPTYQMDPNLVPPQAGYGLVPVFQANGLSPQYPMYPPVQQPYNPNGPPPYMPYPNPVQPGM</sequence>
<dbReference type="Proteomes" id="UP000008143">
    <property type="component" value="Chromosome 2"/>
</dbReference>
<dbReference type="OrthoDB" id="10010453at2759"/>
<evidence type="ECO:0000256" key="2">
    <source>
        <dbReference type="ARBA" id="ARBA00022692"/>
    </source>
</evidence>
<feature type="domain" description="Shisa N-terminal" evidence="6">
    <location>
        <begin position="81"/>
        <end position="130"/>
    </location>
</feature>
<evidence type="ECO:0000256" key="4">
    <source>
        <dbReference type="ARBA" id="ARBA00023136"/>
    </source>
</evidence>
<evidence type="ECO:0000256" key="3">
    <source>
        <dbReference type="ARBA" id="ARBA00022989"/>
    </source>
</evidence>
<organism evidence="7 8">
    <name type="scientific">Xenopus tropicalis</name>
    <name type="common">Western clawed frog</name>
    <name type="synonym">Silurana tropicalis</name>
    <dbReference type="NCBI Taxonomy" id="8364"/>
    <lineage>
        <taxon>Eukaryota</taxon>
        <taxon>Metazoa</taxon>
        <taxon>Chordata</taxon>
        <taxon>Craniata</taxon>
        <taxon>Vertebrata</taxon>
        <taxon>Euteleostomi</taxon>
        <taxon>Amphibia</taxon>
        <taxon>Batrachia</taxon>
        <taxon>Anura</taxon>
        <taxon>Pipoidea</taxon>
        <taxon>Pipidae</taxon>
        <taxon>Xenopodinae</taxon>
        <taxon>Xenopus</taxon>
        <taxon>Silurana</taxon>
    </lineage>
</organism>
<dbReference type="Pfam" id="PF13908">
    <property type="entry name" value="Shisa_N"/>
    <property type="match status" value="1"/>
</dbReference>
<dbReference type="CTD" id="149345"/>
<reference evidence="8" key="1">
    <citation type="submission" date="2025-08" db="UniProtKB">
        <authorList>
            <consortium name="RefSeq"/>
        </authorList>
    </citation>
    <scope>IDENTIFICATION</scope>
    <source>
        <strain evidence="8">Nigerian</strain>
        <tissue evidence="8">Liver and blood</tissue>
    </source>
</reference>
<keyword evidence="4 5" id="KW-0472">Membrane</keyword>
<dbReference type="GeneID" id="780140"/>
<dbReference type="RefSeq" id="XP_017946848.1">
    <property type="nucleotide sequence ID" value="XM_018091359.2"/>
</dbReference>
<evidence type="ECO:0000313" key="7">
    <source>
        <dbReference type="Proteomes" id="UP000008143"/>
    </source>
</evidence>
<evidence type="ECO:0000313" key="9">
    <source>
        <dbReference type="Xenbase" id="XB-GENE-993533"/>
    </source>
</evidence>
<dbReference type="GO" id="GO:0016020">
    <property type="term" value="C:membrane"/>
    <property type="evidence" value="ECO:0007669"/>
    <property type="project" value="UniProtKB-SubCell"/>
</dbReference>
<accession>A0A8J0SYD7</accession>
<name>A0A8J0SYD7_XENTR</name>
<proteinExistence type="predicted"/>
<evidence type="ECO:0000256" key="1">
    <source>
        <dbReference type="ARBA" id="ARBA00004370"/>
    </source>
</evidence>
<feature type="transmembrane region" description="Helical" evidence="5">
    <location>
        <begin position="62"/>
        <end position="79"/>
    </location>
</feature>
<evidence type="ECO:0000259" key="6">
    <source>
        <dbReference type="Pfam" id="PF13908"/>
    </source>
</evidence>
<evidence type="ECO:0000256" key="5">
    <source>
        <dbReference type="SAM" id="Phobius"/>
    </source>
</evidence>
<dbReference type="InterPro" id="IPR053891">
    <property type="entry name" value="Shisa_N"/>
</dbReference>
<feature type="transmembrane region" description="Helical" evidence="5">
    <location>
        <begin position="141"/>
        <end position="167"/>
    </location>
</feature>
<dbReference type="OMA" id="YNPAGEW"/>
<evidence type="ECO:0000313" key="8">
    <source>
        <dbReference type="RefSeq" id="XP_017946848.1"/>
    </source>
</evidence>
<dbReference type="PANTHER" id="PTHR31395:SF5">
    <property type="entry name" value="PROTEIN SHISA-4"/>
    <property type="match status" value="1"/>
</dbReference>